<organism evidence="1 2">
    <name type="scientific">Cytobacillus oceanisediminis</name>
    <dbReference type="NCBI Taxonomy" id="665099"/>
    <lineage>
        <taxon>Bacteria</taxon>
        <taxon>Bacillati</taxon>
        <taxon>Bacillota</taxon>
        <taxon>Bacilli</taxon>
        <taxon>Bacillales</taxon>
        <taxon>Bacillaceae</taxon>
        <taxon>Cytobacillus</taxon>
    </lineage>
</organism>
<dbReference type="Proteomes" id="UP000318667">
    <property type="component" value="Unassembled WGS sequence"/>
</dbReference>
<comment type="caution">
    <text evidence="1">The sequence shown here is derived from an EMBL/GenBank/DDBJ whole genome shotgun (WGS) entry which is preliminary data.</text>
</comment>
<evidence type="ECO:0000313" key="2">
    <source>
        <dbReference type="Proteomes" id="UP000318667"/>
    </source>
</evidence>
<evidence type="ECO:0000313" key="1">
    <source>
        <dbReference type="EMBL" id="TWH84948.1"/>
    </source>
</evidence>
<gene>
    <name evidence="1" type="ORF">IQ19_03182</name>
</gene>
<evidence type="ECO:0008006" key="3">
    <source>
        <dbReference type="Google" id="ProtNLM"/>
    </source>
</evidence>
<dbReference type="GeneID" id="65404338"/>
<dbReference type="OrthoDB" id="7922774at2"/>
<proteinExistence type="predicted"/>
<dbReference type="InterPro" id="IPR036291">
    <property type="entry name" value="NAD(P)-bd_dom_sf"/>
</dbReference>
<dbReference type="SUPFAM" id="SSF51735">
    <property type="entry name" value="NAD(P)-binding Rossmann-fold domains"/>
    <property type="match status" value="1"/>
</dbReference>
<protein>
    <recommendedName>
        <fullName evidence="3">Short-chain dehydrogenase</fullName>
    </recommendedName>
</protein>
<keyword evidence="2" id="KW-1185">Reference proteome</keyword>
<dbReference type="RefSeq" id="WP_144543278.1">
    <property type="nucleotide sequence ID" value="NZ_CBCSDC010000007.1"/>
</dbReference>
<reference evidence="1 2" key="1">
    <citation type="journal article" date="2015" name="Stand. Genomic Sci.">
        <title>Genomic Encyclopedia of Bacterial and Archaeal Type Strains, Phase III: the genomes of soil and plant-associated and newly described type strains.</title>
        <authorList>
            <person name="Whitman W.B."/>
            <person name="Woyke T."/>
            <person name="Klenk H.P."/>
            <person name="Zhou Y."/>
            <person name="Lilburn T.G."/>
            <person name="Beck B.J."/>
            <person name="De Vos P."/>
            <person name="Vandamme P."/>
            <person name="Eisen J.A."/>
            <person name="Garrity G."/>
            <person name="Hugenholtz P."/>
            <person name="Kyrpides N.C."/>
        </authorList>
    </citation>
    <scope>NUCLEOTIDE SEQUENCE [LARGE SCALE GENOMIC DNA]</scope>
    <source>
        <strain evidence="1 2">CGMCC 1.10115</strain>
    </source>
</reference>
<dbReference type="EMBL" id="VLKI01000009">
    <property type="protein sequence ID" value="TWH84948.1"/>
    <property type="molecule type" value="Genomic_DNA"/>
</dbReference>
<name>A0A562JP92_9BACI</name>
<accession>A0A562JP92</accession>
<sequence length="183" mass="20737">MAKHALIIGGTGMLTHVAEWLSGEGYKVSVAGRTFEKFTAAFGSKQEAERNIAFIQTDYFNTVAFSGRIQEAIRERGSVNLCICWMRSDAEESFEWLKSWLAKSDNPVQLYEVKGSHASREGFKSEPINNLKWNRVILGIRMEKGRSRWLTDKEISEGVMNAVKKGKELYITGDVEPWDQRPG</sequence>
<dbReference type="AlphaFoldDB" id="A0A562JP92"/>